<evidence type="ECO:0000313" key="2">
    <source>
        <dbReference type="Proteomes" id="UP000016931"/>
    </source>
</evidence>
<protein>
    <submittedName>
        <fullName evidence="1">Uncharacterized protein</fullName>
    </submittedName>
</protein>
<dbReference type="Proteomes" id="UP000016931">
    <property type="component" value="Unassembled WGS sequence"/>
</dbReference>
<dbReference type="AlphaFoldDB" id="M3C1H8"/>
<reference evidence="1 2" key="1">
    <citation type="journal article" date="2012" name="PLoS Pathog.">
        <title>Diverse lifestyles and strategies of plant pathogenesis encoded in the genomes of eighteen Dothideomycetes fungi.</title>
        <authorList>
            <person name="Ohm R.A."/>
            <person name="Feau N."/>
            <person name="Henrissat B."/>
            <person name="Schoch C.L."/>
            <person name="Horwitz B.A."/>
            <person name="Barry K.W."/>
            <person name="Condon B.J."/>
            <person name="Copeland A.C."/>
            <person name="Dhillon B."/>
            <person name="Glaser F."/>
            <person name="Hesse C.N."/>
            <person name="Kosti I."/>
            <person name="LaButti K."/>
            <person name="Lindquist E.A."/>
            <person name="Lucas S."/>
            <person name="Salamov A.A."/>
            <person name="Bradshaw R.E."/>
            <person name="Ciuffetti L."/>
            <person name="Hamelin R.C."/>
            <person name="Kema G.H.J."/>
            <person name="Lawrence C."/>
            <person name="Scott J.A."/>
            <person name="Spatafora J.W."/>
            <person name="Turgeon B.G."/>
            <person name="de Wit P.J.G.M."/>
            <person name="Zhong S."/>
            <person name="Goodwin S.B."/>
            <person name="Grigoriev I.V."/>
        </authorList>
    </citation>
    <scope>NUCLEOTIDE SEQUENCE [LARGE SCALE GENOMIC DNA]</scope>
    <source>
        <strain evidence="1 2">SO2202</strain>
    </source>
</reference>
<organism evidence="1 2">
    <name type="scientific">Sphaerulina musiva (strain SO2202)</name>
    <name type="common">Poplar stem canker fungus</name>
    <name type="synonym">Septoria musiva</name>
    <dbReference type="NCBI Taxonomy" id="692275"/>
    <lineage>
        <taxon>Eukaryota</taxon>
        <taxon>Fungi</taxon>
        <taxon>Dikarya</taxon>
        <taxon>Ascomycota</taxon>
        <taxon>Pezizomycotina</taxon>
        <taxon>Dothideomycetes</taxon>
        <taxon>Dothideomycetidae</taxon>
        <taxon>Mycosphaerellales</taxon>
        <taxon>Mycosphaerellaceae</taxon>
        <taxon>Sphaerulina</taxon>
    </lineage>
</organism>
<dbReference type="RefSeq" id="XP_016762282.1">
    <property type="nucleotide sequence ID" value="XM_016904624.1"/>
</dbReference>
<dbReference type="GeneID" id="27901761"/>
<dbReference type="EMBL" id="KB456262">
    <property type="protein sequence ID" value="EMF14161.1"/>
    <property type="molecule type" value="Genomic_DNA"/>
</dbReference>
<proteinExistence type="predicted"/>
<evidence type="ECO:0000313" key="1">
    <source>
        <dbReference type="EMBL" id="EMF14161.1"/>
    </source>
</evidence>
<name>M3C1H8_SPHMS</name>
<accession>M3C1H8</accession>
<sequence length="50" mass="5408">MLPRPSVRSEIEECREIAAAIQPLCLFHVVLSQGEHGVAYGVVGDKEESG</sequence>
<keyword evidence="2" id="KW-1185">Reference proteome</keyword>
<gene>
    <name evidence="1" type="ORF">SEPMUDRAFT_147968</name>
</gene>
<dbReference type="HOGENOM" id="CLU_3125999_0_0_1"/>